<sequence>MTTSQRPHRALLVLTAAPADDDHGNDPWSVFTTEGWTVDITRIGDRSPGPQIPGTPQRGSRLEPLGIPGRSGPGDADPDWADRDCADYDVVCFVDGNTTTWASPRNPDVSRLMSRISEYGEVIAAVRPAAFSWLEEFSLRDRR</sequence>
<dbReference type="SUPFAM" id="SSF52317">
    <property type="entry name" value="Class I glutamine amidotransferase-like"/>
    <property type="match status" value="1"/>
</dbReference>
<feature type="region of interest" description="Disordered" evidence="1">
    <location>
        <begin position="41"/>
        <end position="81"/>
    </location>
</feature>
<accession>A0ABW4EYG0</accession>
<dbReference type="RefSeq" id="WP_344718604.1">
    <property type="nucleotide sequence ID" value="NZ_BAAAUS010000001.1"/>
</dbReference>
<protein>
    <submittedName>
        <fullName evidence="2">Uncharacterized protein</fullName>
    </submittedName>
</protein>
<organism evidence="2 3">
    <name type="scientific">Pseudonocardia yunnanensis</name>
    <dbReference type="NCBI Taxonomy" id="58107"/>
    <lineage>
        <taxon>Bacteria</taxon>
        <taxon>Bacillati</taxon>
        <taxon>Actinomycetota</taxon>
        <taxon>Actinomycetes</taxon>
        <taxon>Pseudonocardiales</taxon>
        <taxon>Pseudonocardiaceae</taxon>
        <taxon>Pseudonocardia</taxon>
    </lineage>
</organism>
<reference evidence="3" key="1">
    <citation type="journal article" date="2019" name="Int. J. Syst. Evol. Microbiol.">
        <title>The Global Catalogue of Microorganisms (GCM) 10K type strain sequencing project: providing services to taxonomists for standard genome sequencing and annotation.</title>
        <authorList>
            <consortium name="The Broad Institute Genomics Platform"/>
            <consortium name="The Broad Institute Genome Sequencing Center for Infectious Disease"/>
            <person name="Wu L."/>
            <person name="Ma J."/>
        </authorList>
    </citation>
    <scope>NUCLEOTIDE SEQUENCE [LARGE SCALE GENOMIC DNA]</scope>
    <source>
        <strain evidence="3">CCM 7043</strain>
    </source>
</reference>
<evidence type="ECO:0000256" key="1">
    <source>
        <dbReference type="SAM" id="MobiDB-lite"/>
    </source>
</evidence>
<dbReference type="InterPro" id="IPR029062">
    <property type="entry name" value="Class_I_gatase-like"/>
</dbReference>
<comment type="caution">
    <text evidence="2">The sequence shown here is derived from an EMBL/GenBank/DDBJ whole genome shotgun (WGS) entry which is preliminary data.</text>
</comment>
<evidence type="ECO:0000313" key="3">
    <source>
        <dbReference type="Proteomes" id="UP001597114"/>
    </source>
</evidence>
<keyword evidence="3" id="KW-1185">Reference proteome</keyword>
<name>A0ABW4EYG0_9PSEU</name>
<gene>
    <name evidence="2" type="ORF">ACFSJD_16585</name>
</gene>
<dbReference type="Gene3D" id="3.40.50.880">
    <property type="match status" value="1"/>
</dbReference>
<evidence type="ECO:0000313" key="2">
    <source>
        <dbReference type="EMBL" id="MFD1519114.1"/>
    </source>
</evidence>
<dbReference type="Proteomes" id="UP001597114">
    <property type="component" value="Unassembled WGS sequence"/>
</dbReference>
<proteinExistence type="predicted"/>
<dbReference type="EMBL" id="JBHUCO010000015">
    <property type="protein sequence ID" value="MFD1519114.1"/>
    <property type="molecule type" value="Genomic_DNA"/>
</dbReference>